<evidence type="ECO:0000313" key="2">
    <source>
        <dbReference type="EMBL" id="OGC84496.1"/>
    </source>
</evidence>
<dbReference type="EMBL" id="MEWW01000015">
    <property type="protein sequence ID" value="OGC84496.1"/>
    <property type="molecule type" value="Genomic_DNA"/>
</dbReference>
<organism evidence="2 3">
    <name type="scientific">Candidatus Adlerbacteria bacterium RIFCSPHIGHO2_12_FULL_53_18</name>
    <dbReference type="NCBI Taxonomy" id="1797242"/>
    <lineage>
        <taxon>Bacteria</taxon>
        <taxon>Candidatus Adleribacteriota</taxon>
    </lineage>
</organism>
<evidence type="ECO:0000313" key="3">
    <source>
        <dbReference type="Proteomes" id="UP000178091"/>
    </source>
</evidence>
<reference evidence="2 3" key="1">
    <citation type="journal article" date="2016" name="Nat. Commun.">
        <title>Thousands of microbial genomes shed light on interconnected biogeochemical processes in an aquifer system.</title>
        <authorList>
            <person name="Anantharaman K."/>
            <person name="Brown C.T."/>
            <person name="Hug L.A."/>
            <person name="Sharon I."/>
            <person name="Castelle C.J."/>
            <person name="Probst A.J."/>
            <person name="Thomas B.C."/>
            <person name="Singh A."/>
            <person name="Wilkins M.J."/>
            <person name="Karaoz U."/>
            <person name="Brodie E.L."/>
            <person name="Williams K.H."/>
            <person name="Hubbard S.S."/>
            <person name="Banfield J.F."/>
        </authorList>
    </citation>
    <scope>NUCLEOTIDE SEQUENCE [LARGE SCALE GENOMIC DNA]</scope>
</reference>
<name>A0A1F4XSI9_9BACT</name>
<protein>
    <submittedName>
        <fullName evidence="2">Uncharacterized protein</fullName>
    </submittedName>
</protein>
<feature type="compositionally biased region" description="Basic and acidic residues" evidence="1">
    <location>
        <begin position="40"/>
        <end position="50"/>
    </location>
</feature>
<proteinExistence type="predicted"/>
<dbReference type="Proteomes" id="UP000178091">
    <property type="component" value="Unassembled WGS sequence"/>
</dbReference>
<dbReference type="AlphaFoldDB" id="A0A1F4XSI9"/>
<feature type="region of interest" description="Disordered" evidence="1">
    <location>
        <begin position="40"/>
        <end position="68"/>
    </location>
</feature>
<sequence length="68" mass="8295">MRREKKSEEATRRFLLKRLDGYTRRMDLANLQITVDLAKRRAEDQEEARKRALSIRRHRTHDEEDDVD</sequence>
<accession>A0A1F4XSI9</accession>
<comment type="caution">
    <text evidence="2">The sequence shown here is derived from an EMBL/GenBank/DDBJ whole genome shotgun (WGS) entry which is preliminary data.</text>
</comment>
<gene>
    <name evidence="2" type="ORF">A3F55_02025</name>
</gene>
<evidence type="ECO:0000256" key="1">
    <source>
        <dbReference type="SAM" id="MobiDB-lite"/>
    </source>
</evidence>